<name>A0A1E2UN87_9GAMM</name>
<organism evidence="3 4">
    <name type="scientific">Candidatus Thiodiazotropha endoloripes</name>
    <dbReference type="NCBI Taxonomy" id="1818881"/>
    <lineage>
        <taxon>Bacteria</taxon>
        <taxon>Pseudomonadati</taxon>
        <taxon>Pseudomonadota</taxon>
        <taxon>Gammaproteobacteria</taxon>
        <taxon>Chromatiales</taxon>
        <taxon>Sedimenticolaceae</taxon>
        <taxon>Candidatus Thiodiazotropha</taxon>
    </lineage>
</organism>
<evidence type="ECO:0000313" key="3">
    <source>
        <dbReference type="EMBL" id="ODB96176.1"/>
    </source>
</evidence>
<gene>
    <name evidence="3" type="ORF">A3196_04995</name>
</gene>
<dbReference type="STRING" id="1818881.A3196_04995"/>
<evidence type="ECO:0000259" key="2">
    <source>
        <dbReference type="Pfam" id="PF21623"/>
    </source>
</evidence>
<dbReference type="InterPro" id="IPR048760">
    <property type="entry name" value="VP0354-like_sensor_dom"/>
</dbReference>
<dbReference type="EMBL" id="LVJZ01000003">
    <property type="protein sequence ID" value="ODB96176.1"/>
    <property type="molecule type" value="Genomic_DNA"/>
</dbReference>
<dbReference type="Proteomes" id="UP000094849">
    <property type="component" value="Unassembled WGS sequence"/>
</dbReference>
<dbReference type="Gene3D" id="3.30.450.20">
    <property type="entry name" value="PAS domain"/>
    <property type="match status" value="2"/>
</dbReference>
<accession>A0A1E2UN87</accession>
<proteinExistence type="predicted"/>
<dbReference type="OrthoDB" id="2521613at2"/>
<dbReference type="SUPFAM" id="SSF103190">
    <property type="entry name" value="Sensory domain-like"/>
    <property type="match status" value="2"/>
</dbReference>
<sequence length="342" mass="39314">MLVFANLVLWVGYRLSADNMKEVWRDLTDLSADSTLYTLERRRNDLRADLKLLASNPDLIRAILYYDELVLNRIASDWELFVSEKRLYDQVRLIDLSGMERLRVDLTSHGASRVSADQLQNKSNRYYFQQGLAIDAGAIYASPIDLNVEQGEVEIPYKPMIRLVAPLDVDGEIKALLVVNALASHIFGDLERHARLVHGGLLLLDESGNYLRGFSRNQEWQFMFPESSTETRQFNESYPDLWAMMQQTPSGQISRPEGIFSFRTVTYGSSGFTHSYRLVVVMTEEQQQALLLPQRNLWLFIALVLTLLLLFAVLVLGRYRSGQLQAKPVVNRKPVDLWHLFR</sequence>
<evidence type="ECO:0000313" key="4">
    <source>
        <dbReference type="Proteomes" id="UP000094849"/>
    </source>
</evidence>
<feature type="transmembrane region" description="Helical" evidence="1">
    <location>
        <begin position="297"/>
        <end position="317"/>
    </location>
</feature>
<comment type="caution">
    <text evidence="3">The sequence shown here is derived from an EMBL/GenBank/DDBJ whole genome shotgun (WGS) entry which is preliminary data.</text>
</comment>
<keyword evidence="1" id="KW-0812">Transmembrane</keyword>
<dbReference type="AlphaFoldDB" id="A0A1E2UN87"/>
<keyword evidence="4" id="KW-1185">Reference proteome</keyword>
<dbReference type="Pfam" id="PF21623">
    <property type="entry name" value="HK_sensor_dom_bact"/>
    <property type="match status" value="1"/>
</dbReference>
<dbReference type="InterPro" id="IPR029151">
    <property type="entry name" value="Sensor-like_sf"/>
</dbReference>
<keyword evidence="1" id="KW-0472">Membrane</keyword>
<evidence type="ECO:0000256" key="1">
    <source>
        <dbReference type="SAM" id="Phobius"/>
    </source>
</evidence>
<protein>
    <recommendedName>
        <fullName evidence="2">Histidine kinase VP0354-like sensor domain-containing protein</fullName>
    </recommendedName>
</protein>
<dbReference type="RefSeq" id="WP_069003062.1">
    <property type="nucleotide sequence ID" value="NZ_LVJW01000006.1"/>
</dbReference>
<reference evidence="3 4" key="1">
    <citation type="submission" date="2016-03" db="EMBL/GenBank/DDBJ databases">
        <title>Chemosynthetic sulphur-oxidizing symbionts of marine invertebrate animals are capable of nitrogen fixation.</title>
        <authorList>
            <person name="Petersen J.M."/>
            <person name="Kemper A."/>
            <person name="Gruber-Vodicka H."/>
            <person name="Cardini U."/>
            <person name="Geest Mvander."/>
            <person name="Kleiner M."/>
            <person name="Bulgheresi S."/>
            <person name="Fussmann M."/>
            <person name="Herbold C."/>
            <person name="Seah B.K.B."/>
            <person name="Antony C.Paul."/>
            <person name="Liu D."/>
            <person name="Belitz A."/>
            <person name="Weber M."/>
        </authorList>
    </citation>
    <scope>NUCLEOTIDE SEQUENCE [LARGE SCALE GENOMIC DNA]</scope>
    <source>
        <strain evidence="3">G_D</strain>
    </source>
</reference>
<feature type="domain" description="Histidine kinase VP0354-like sensor" evidence="2">
    <location>
        <begin position="43"/>
        <end position="269"/>
    </location>
</feature>
<keyword evidence="1" id="KW-1133">Transmembrane helix</keyword>